<dbReference type="Proteomes" id="UP001596074">
    <property type="component" value="Unassembled WGS sequence"/>
</dbReference>
<feature type="compositionally biased region" description="Low complexity" evidence="2">
    <location>
        <begin position="359"/>
        <end position="377"/>
    </location>
</feature>
<dbReference type="EMBL" id="JBHSON010000002">
    <property type="protein sequence ID" value="MFC5744421.1"/>
    <property type="molecule type" value="Genomic_DNA"/>
</dbReference>
<evidence type="ECO:0000313" key="4">
    <source>
        <dbReference type="EMBL" id="MFC5744421.1"/>
    </source>
</evidence>
<dbReference type="PRINTS" id="PR00420">
    <property type="entry name" value="RNGMNOXGNASE"/>
</dbReference>
<feature type="region of interest" description="Disordered" evidence="2">
    <location>
        <begin position="359"/>
        <end position="386"/>
    </location>
</feature>
<keyword evidence="5" id="KW-1185">Reference proteome</keyword>
<evidence type="ECO:0000259" key="3">
    <source>
        <dbReference type="Pfam" id="PF01494"/>
    </source>
</evidence>
<protein>
    <submittedName>
        <fullName evidence="4">NAD(P)/FAD-dependent oxidoreductase</fullName>
        <ecNumber evidence="4">1.-.-.-</ecNumber>
    </submittedName>
</protein>
<evidence type="ECO:0000256" key="1">
    <source>
        <dbReference type="ARBA" id="ARBA00038396"/>
    </source>
</evidence>
<keyword evidence="4" id="KW-0560">Oxidoreductase</keyword>
<dbReference type="PANTHER" id="PTHR43747">
    <property type="entry name" value="FAD-BINDING PROTEIN"/>
    <property type="match status" value="1"/>
</dbReference>
<dbReference type="SUPFAM" id="SSF51905">
    <property type="entry name" value="FAD/NAD(P)-binding domain"/>
    <property type="match status" value="1"/>
</dbReference>
<dbReference type="RefSeq" id="WP_378279563.1">
    <property type="nucleotide sequence ID" value="NZ_JBHSON010000002.1"/>
</dbReference>
<dbReference type="Gene3D" id="3.50.50.60">
    <property type="entry name" value="FAD/NAD(P)-binding domain"/>
    <property type="match status" value="1"/>
</dbReference>
<proteinExistence type="inferred from homology"/>
<feature type="domain" description="FAD-binding" evidence="3">
    <location>
        <begin position="10"/>
        <end position="266"/>
    </location>
</feature>
<dbReference type="Pfam" id="PF01494">
    <property type="entry name" value="FAD_binding_3"/>
    <property type="match status" value="1"/>
</dbReference>
<comment type="similarity">
    <text evidence="1">Belongs to the flavin-dependent halogenase family. Bacterial tryptophan halogenase subfamily.</text>
</comment>
<comment type="caution">
    <text evidence="4">The sequence shown here is derived from an EMBL/GenBank/DDBJ whole genome shotgun (WGS) entry which is preliminary data.</text>
</comment>
<dbReference type="InterPro" id="IPR036188">
    <property type="entry name" value="FAD/NAD-bd_sf"/>
</dbReference>
<gene>
    <name evidence="4" type="ORF">ACFPZN_02205</name>
</gene>
<reference evidence="5" key="1">
    <citation type="journal article" date="2019" name="Int. J. Syst. Evol. Microbiol.">
        <title>The Global Catalogue of Microorganisms (GCM) 10K type strain sequencing project: providing services to taxonomists for standard genome sequencing and annotation.</title>
        <authorList>
            <consortium name="The Broad Institute Genomics Platform"/>
            <consortium name="The Broad Institute Genome Sequencing Center for Infectious Disease"/>
            <person name="Wu L."/>
            <person name="Ma J."/>
        </authorList>
    </citation>
    <scope>NUCLEOTIDE SEQUENCE [LARGE SCALE GENOMIC DNA]</scope>
    <source>
        <strain evidence="5">KCTC 42087</strain>
    </source>
</reference>
<name>A0ABW0ZMK9_9ACTN</name>
<evidence type="ECO:0000256" key="2">
    <source>
        <dbReference type="SAM" id="MobiDB-lite"/>
    </source>
</evidence>
<dbReference type="EC" id="1.-.-.-" evidence="4"/>
<dbReference type="InterPro" id="IPR050816">
    <property type="entry name" value="Flavin-dep_Halogenase_NPB"/>
</dbReference>
<dbReference type="PANTHER" id="PTHR43747:SF1">
    <property type="entry name" value="SLR1998 PROTEIN"/>
    <property type="match status" value="1"/>
</dbReference>
<accession>A0ABW0ZMK9</accession>
<sequence>MAAAPHTRNEYDAIVVGGGPGGSACALTLARAGRSVLLLEREVFPRFHVGESLLTYTADALEKLGVLEKVQKSGFVTKRGVELTGTEGFSYRVDFQEIGDGFRNWTFQVERADFDKILLDSAAEAGAEVVQGARVLGPVRSGDRVTGVRYTGGEDEHTVSARYVVDASGRAGVLARALGLRKTDNSIRMMAVFKHFSGIDELYNPGAKGDIVLGNHDDGWVWAIPIREDKLSVGTVVPVDTMRAGRAEEIYDEYLGRIPRIKNRLRNTEVAAELSGETDYSHYSDALVGPGYYIVGDAGCFTDPIFSAGVFLALVTGTWAGEAINASLADPSVADVRARLYERFGMTGMDTYHRLIAPSTPTTTASTSTSGTSACPAGPASRASCS</sequence>
<organism evidence="4 5">
    <name type="scientific">Actinomadura rugatobispora</name>
    <dbReference type="NCBI Taxonomy" id="1994"/>
    <lineage>
        <taxon>Bacteria</taxon>
        <taxon>Bacillati</taxon>
        <taxon>Actinomycetota</taxon>
        <taxon>Actinomycetes</taxon>
        <taxon>Streptosporangiales</taxon>
        <taxon>Thermomonosporaceae</taxon>
        <taxon>Actinomadura</taxon>
    </lineage>
</organism>
<dbReference type="InterPro" id="IPR002938">
    <property type="entry name" value="FAD-bd"/>
</dbReference>
<evidence type="ECO:0000313" key="5">
    <source>
        <dbReference type="Proteomes" id="UP001596074"/>
    </source>
</evidence>
<dbReference type="GO" id="GO:0016491">
    <property type="term" value="F:oxidoreductase activity"/>
    <property type="evidence" value="ECO:0007669"/>
    <property type="project" value="UniProtKB-KW"/>
</dbReference>